<proteinExistence type="predicted"/>
<organism evidence="2">
    <name type="scientific">Candidatus Mycoplasma haematominutum 'Birmingham 1'</name>
    <dbReference type="NCBI Taxonomy" id="1116213"/>
    <lineage>
        <taxon>Bacteria</taxon>
        <taxon>Bacillati</taxon>
        <taxon>Mycoplasmatota</taxon>
        <taxon>Mollicutes</taxon>
        <taxon>Mycoplasmataceae</taxon>
        <taxon>Mycoplasma</taxon>
    </lineage>
</organism>
<accession>G8C2R5</accession>
<sequence length="212" mass="23436">MQFLWKTLLGICGTAGAVSAVTVPVASSINRGKVADTSGITQVATNSRDSSDSTEAVSVRKCQDSESSAAQKINFGATSLRDICWESPSISDDESELNPLFSNQWKPSNSWETLEFQNWKTSCDLGTDKWEIWSTTGDNDATREYYIGLCGTNSKNLSETLFLVQKKESQNTTISACKGNCWNLQETEHNDSKKTLQDAKEAAFQVINFYRV</sequence>
<dbReference type="PATRIC" id="fig|1116213.3.peg.101"/>
<protein>
    <submittedName>
        <fullName evidence="2">Uncharacterized protein</fullName>
    </submittedName>
</protein>
<gene>
    <name evidence="2" type="ORF">MHM_00950</name>
</gene>
<dbReference type="HOGENOM" id="CLU_107062_1_0_14"/>
<evidence type="ECO:0000256" key="1">
    <source>
        <dbReference type="SAM" id="SignalP"/>
    </source>
</evidence>
<feature type="signal peptide" evidence="1">
    <location>
        <begin position="1"/>
        <end position="20"/>
    </location>
</feature>
<name>G8C2R5_9MOLU</name>
<keyword evidence="1" id="KW-0732">Signal</keyword>
<reference evidence="2" key="1">
    <citation type="submission" date="2011-11" db="EMBL/GenBank/DDBJ databases">
        <title>Complete genome sequence of Candidatus Mycoplasma haemominutum.</title>
        <authorList>
            <person name="Barker E.N."/>
            <person name="Darby A.C."/>
            <person name="Helps C.R."/>
            <person name="Peters I.R."/>
            <person name="Hughes M.A."/>
            <person name="Radford A.D."/>
            <person name="Novacco M."/>
            <person name="Boretti F."/>
            <person name="Hofmann-Lehmann R."/>
            <person name="Tasker S."/>
        </authorList>
    </citation>
    <scope>NUCLEOTIDE SEQUENCE</scope>
    <source>
        <strain evidence="2">Birmingham 1</strain>
    </source>
</reference>
<dbReference type="EMBL" id="HE613254">
    <property type="protein sequence ID" value="CCE66613.1"/>
    <property type="molecule type" value="Genomic_DNA"/>
</dbReference>
<dbReference type="AlphaFoldDB" id="G8C2R5"/>
<dbReference type="KEGG" id="mhb:MHM_00950"/>
<feature type="chain" id="PRO_5003508804" evidence="1">
    <location>
        <begin position="21"/>
        <end position="212"/>
    </location>
</feature>
<reference evidence="2" key="2">
    <citation type="submission" date="2011-11" db="EMBL/GenBank/DDBJ databases">
        <authorList>
            <person name="Barker E."/>
        </authorList>
    </citation>
    <scope>NUCLEOTIDE SEQUENCE</scope>
    <source>
        <strain evidence="2">Birmingham 1</strain>
    </source>
</reference>
<evidence type="ECO:0000313" key="2">
    <source>
        <dbReference type="EMBL" id="CCE66613.1"/>
    </source>
</evidence>